<dbReference type="EMBL" id="JAHQIW010002138">
    <property type="protein sequence ID" value="KAJ1354627.1"/>
    <property type="molecule type" value="Genomic_DNA"/>
</dbReference>
<accession>A0AAD5QL47</accession>
<feature type="non-terminal residue" evidence="2">
    <location>
        <position position="1"/>
    </location>
</feature>
<proteinExistence type="predicted"/>
<evidence type="ECO:0000313" key="2">
    <source>
        <dbReference type="EMBL" id="KAJ1354627.1"/>
    </source>
</evidence>
<sequence>MRSSKQTLRFIVGLDANVVYWDGKKFCGLFRFFDYLLVYKTAPMSSSSTTVPIPQTENNQDHLDPYDASHWQNKLMPEGVLAVIRRPRYDDTFDVAAMMRESGYPGPFPLPECVTAVKKRRDMVPLPRNQEVVSVGGYRGYRDYLDFLLRENEQEPQQHDHPCKAETHESGEINILHCKESVIISSDSEDSIAHVDHKKRRRNLCARRGRKKAPIQSRSDTPLNQ</sequence>
<gene>
    <name evidence="2" type="ORF">KIN20_011618</name>
</gene>
<feature type="region of interest" description="Disordered" evidence="1">
    <location>
        <begin position="198"/>
        <end position="225"/>
    </location>
</feature>
<feature type="compositionally biased region" description="Basic residues" evidence="1">
    <location>
        <begin position="198"/>
        <end position="213"/>
    </location>
</feature>
<protein>
    <submittedName>
        <fullName evidence="2">Uncharacterized protein</fullName>
    </submittedName>
</protein>
<dbReference type="AlphaFoldDB" id="A0AAD5QL47"/>
<dbReference type="Proteomes" id="UP001196413">
    <property type="component" value="Unassembled WGS sequence"/>
</dbReference>
<name>A0AAD5QL47_PARTN</name>
<comment type="caution">
    <text evidence="2">The sequence shown here is derived from an EMBL/GenBank/DDBJ whole genome shotgun (WGS) entry which is preliminary data.</text>
</comment>
<keyword evidence="3" id="KW-1185">Reference proteome</keyword>
<evidence type="ECO:0000256" key="1">
    <source>
        <dbReference type="SAM" id="MobiDB-lite"/>
    </source>
</evidence>
<organism evidence="2 3">
    <name type="scientific">Parelaphostrongylus tenuis</name>
    <name type="common">Meningeal worm</name>
    <dbReference type="NCBI Taxonomy" id="148309"/>
    <lineage>
        <taxon>Eukaryota</taxon>
        <taxon>Metazoa</taxon>
        <taxon>Ecdysozoa</taxon>
        <taxon>Nematoda</taxon>
        <taxon>Chromadorea</taxon>
        <taxon>Rhabditida</taxon>
        <taxon>Rhabditina</taxon>
        <taxon>Rhabditomorpha</taxon>
        <taxon>Strongyloidea</taxon>
        <taxon>Metastrongylidae</taxon>
        <taxon>Parelaphostrongylus</taxon>
    </lineage>
</organism>
<reference evidence="2" key="1">
    <citation type="submission" date="2021-06" db="EMBL/GenBank/DDBJ databases">
        <title>Parelaphostrongylus tenuis whole genome reference sequence.</title>
        <authorList>
            <person name="Garwood T.J."/>
            <person name="Larsen P.A."/>
            <person name="Fountain-Jones N.M."/>
            <person name="Garbe J.R."/>
            <person name="Macchietto M.G."/>
            <person name="Kania S.A."/>
            <person name="Gerhold R.W."/>
            <person name="Richards J.E."/>
            <person name="Wolf T.M."/>
        </authorList>
    </citation>
    <scope>NUCLEOTIDE SEQUENCE</scope>
    <source>
        <strain evidence="2">MNPRO001-30</strain>
        <tissue evidence="2">Meninges</tissue>
    </source>
</reference>
<evidence type="ECO:0000313" key="3">
    <source>
        <dbReference type="Proteomes" id="UP001196413"/>
    </source>
</evidence>
<feature type="compositionally biased region" description="Polar residues" evidence="1">
    <location>
        <begin position="216"/>
        <end position="225"/>
    </location>
</feature>